<dbReference type="CDD" id="cd22541">
    <property type="entry name" value="SP5_N"/>
    <property type="match status" value="1"/>
</dbReference>
<dbReference type="OrthoDB" id="6365676at2759"/>
<organism evidence="2 3">
    <name type="scientific">Dissostichus mawsoni</name>
    <name type="common">Antarctic cod</name>
    <dbReference type="NCBI Taxonomy" id="36200"/>
    <lineage>
        <taxon>Eukaryota</taxon>
        <taxon>Metazoa</taxon>
        <taxon>Chordata</taxon>
        <taxon>Craniata</taxon>
        <taxon>Vertebrata</taxon>
        <taxon>Euteleostomi</taxon>
        <taxon>Actinopterygii</taxon>
        <taxon>Neopterygii</taxon>
        <taxon>Teleostei</taxon>
        <taxon>Neoteleostei</taxon>
        <taxon>Acanthomorphata</taxon>
        <taxon>Eupercaria</taxon>
        <taxon>Perciformes</taxon>
        <taxon>Notothenioidei</taxon>
        <taxon>Nototheniidae</taxon>
        <taxon>Dissostichus</taxon>
    </lineage>
</organism>
<feature type="compositionally biased region" description="Polar residues" evidence="1">
    <location>
        <begin position="300"/>
        <end position="309"/>
    </location>
</feature>
<accession>A0A7J5ZF39</accession>
<protein>
    <submittedName>
        <fullName evidence="2">Uncharacterized protein</fullName>
    </submittedName>
</protein>
<reference evidence="2 3" key="1">
    <citation type="submission" date="2020-03" db="EMBL/GenBank/DDBJ databases">
        <title>Dissostichus mawsoni Genome sequencing and assembly.</title>
        <authorList>
            <person name="Park H."/>
        </authorList>
    </citation>
    <scope>NUCLEOTIDE SEQUENCE [LARGE SCALE GENOMIC DNA]</scope>
    <source>
        <strain evidence="2">DM0001</strain>
        <tissue evidence="2">Muscle</tissue>
    </source>
</reference>
<feature type="region of interest" description="Disordered" evidence="1">
    <location>
        <begin position="166"/>
        <end position="189"/>
    </location>
</feature>
<proteinExistence type="predicted"/>
<evidence type="ECO:0000313" key="3">
    <source>
        <dbReference type="Proteomes" id="UP000518266"/>
    </source>
</evidence>
<sequence length="505" mass="54364">MSSLKVLHTPSPLPLCGCGSRRGAEGVLSVSLSVLLPPSGTPPPLNDITSGSRAPLIYMRWAPSWSWFVLQVRGGARGQMAALAIQRTDNFLHTFLQDRTPSSSPEGAPNALSFLATTCSQAWQVGGAMGSEGSQFPYESTSQTTGSYYPQHNSVAQNFPSFLQNSSARHHLPGGHMDEGQQWWSLPQTNATPSNHHFSLGRQLVLGHQPQIAALLQGTSKGLLSSTRRCRRCKCPNCQANGGGLEFGKKRLHICHIPECGKLLSSCPRRQRASEFIGRPRQAEPGCWGDVRLRGPTVEPGSQHQQAAPSGSPLLLSAGDRGNIHHNGGVVRVKGWQLMAVNGGGGMGPQGAGSRQQGPHAAAQAIRLALSSLVLNGVQLGLTIEEVALAVQDLNHIVDPGPADLRGRGQQLEAHHAAAPTLMLFLKMYPGRENPFFLSIGSLKMASCSNRKIRLSLARDKKPLSCSVTVKVSCCSSFPWAVILPWSHSKDKHNKPRKWLQLQAK</sequence>
<gene>
    <name evidence="2" type="ORF">F7725_000680</name>
</gene>
<feature type="region of interest" description="Disordered" evidence="1">
    <location>
        <begin position="295"/>
        <end position="316"/>
    </location>
</feature>
<name>A0A7J5ZF39_DISMA</name>
<dbReference type="EMBL" id="JAAKFY010000002">
    <property type="protein sequence ID" value="KAF3860425.1"/>
    <property type="molecule type" value="Genomic_DNA"/>
</dbReference>
<keyword evidence="3" id="KW-1185">Reference proteome</keyword>
<comment type="caution">
    <text evidence="2">The sequence shown here is derived from an EMBL/GenBank/DDBJ whole genome shotgun (WGS) entry which is preliminary data.</text>
</comment>
<evidence type="ECO:0000313" key="2">
    <source>
        <dbReference type="EMBL" id="KAF3860425.1"/>
    </source>
</evidence>
<dbReference type="AlphaFoldDB" id="A0A7J5ZF39"/>
<dbReference type="Proteomes" id="UP000518266">
    <property type="component" value="Unassembled WGS sequence"/>
</dbReference>
<evidence type="ECO:0000256" key="1">
    <source>
        <dbReference type="SAM" id="MobiDB-lite"/>
    </source>
</evidence>